<accession>A0A540NQ28</accession>
<protein>
    <submittedName>
        <fullName evidence="2">Uncharacterized protein</fullName>
    </submittedName>
</protein>
<reference evidence="2 3" key="1">
    <citation type="journal article" date="2019" name="G3 (Bethesda)">
        <title>Sequencing of a Wild Apple (Malus baccata) Genome Unravels the Differences Between Cultivated and Wild Apple Species Regarding Disease Resistance and Cold Tolerance.</title>
        <authorList>
            <person name="Chen X."/>
        </authorList>
    </citation>
    <scope>NUCLEOTIDE SEQUENCE [LARGE SCALE GENOMIC DNA]</scope>
    <source>
        <strain evidence="3">cv. Shandingzi</strain>
        <tissue evidence="2">Leaves</tissue>
    </source>
</reference>
<evidence type="ECO:0000256" key="1">
    <source>
        <dbReference type="SAM" id="MobiDB-lite"/>
    </source>
</evidence>
<dbReference type="AlphaFoldDB" id="A0A540NQ28"/>
<keyword evidence="3" id="KW-1185">Reference proteome</keyword>
<dbReference type="EMBL" id="VIEB01000013">
    <property type="protein sequence ID" value="TQE13146.1"/>
    <property type="molecule type" value="Genomic_DNA"/>
</dbReference>
<evidence type="ECO:0000313" key="3">
    <source>
        <dbReference type="Proteomes" id="UP000315295"/>
    </source>
</evidence>
<comment type="caution">
    <text evidence="2">The sequence shown here is derived from an EMBL/GenBank/DDBJ whole genome shotgun (WGS) entry which is preliminary data.</text>
</comment>
<evidence type="ECO:0000313" key="2">
    <source>
        <dbReference type="EMBL" id="TQE13146.1"/>
    </source>
</evidence>
<sequence length="160" mass="17972">MEGCGPLLNQRFVMGIEPVEMHNEQGRNSTVTIEEIQEEIYTQTEGVVVVPQTQTHTPQIKQGTETSMERTSRECGRALQMEACGNITKRELEVKNKEMVHSPQKRKKSKNMGIEHKGKGQKREGCRKTKENDHKGKMHDAGEGDLHRGGTSGSPDSRVF</sequence>
<name>A0A540NQ28_MALBA</name>
<feature type="region of interest" description="Disordered" evidence="1">
    <location>
        <begin position="94"/>
        <end position="160"/>
    </location>
</feature>
<feature type="compositionally biased region" description="Basic and acidic residues" evidence="1">
    <location>
        <begin position="113"/>
        <end position="148"/>
    </location>
</feature>
<organism evidence="2 3">
    <name type="scientific">Malus baccata</name>
    <name type="common">Siberian crab apple</name>
    <name type="synonym">Pyrus baccata</name>
    <dbReference type="NCBI Taxonomy" id="106549"/>
    <lineage>
        <taxon>Eukaryota</taxon>
        <taxon>Viridiplantae</taxon>
        <taxon>Streptophyta</taxon>
        <taxon>Embryophyta</taxon>
        <taxon>Tracheophyta</taxon>
        <taxon>Spermatophyta</taxon>
        <taxon>Magnoliopsida</taxon>
        <taxon>eudicotyledons</taxon>
        <taxon>Gunneridae</taxon>
        <taxon>Pentapetalae</taxon>
        <taxon>rosids</taxon>
        <taxon>fabids</taxon>
        <taxon>Rosales</taxon>
        <taxon>Rosaceae</taxon>
        <taxon>Amygdaloideae</taxon>
        <taxon>Maleae</taxon>
        <taxon>Malus</taxon>
    </lineage>
</organism>
<gene>
    <name evidence="2" type="ORF">C1H46_001230</name>
</gene>
<dbReference type="Proteomes" id="UP000315295">
    <property type="component" value="Unassembled WGS sequence"/>
</dbReference>
<feature type="region of interest" description="Disordered" evidence="1">
    <location>
        <begin position="53"/>
        <end position="72"/>
    </location>
</feature>
<proteinExistence type="predicted"/>